<evidence type="ECO:0000313" key="1">
    <source>
        <dbReference type="EMBL" id="WDE11276.1"/>
    </source>
</evidence>
<dbReference type="Proteomes" id="UP001215231">
    <property type="component" value="Chromosome"/>
</dbReference>
<gene>
    <name evidence="1" type="ORF">H3N35_24140</name>
</gene>
<protein>
    <submittedName>
        <fullName evidence="1">Uncharacterized protein</fullName>
    </submittedName>
</protein>
<accession>A0ABY7VDB4</accession>
<reference evidence="1 2" key="1">
    <citation type="journal article" date="2022" name="Mar. Drugs">
        <title>Bioassay-Guided Fractionation Leads to the Detection of Cholic Acid Generated by the Rare Thalassomonas sp.</title>
        <authorList>
            <person name="Pheiffer F."/>
            <person name="Schneider Y.K."/>
            <person name="Hansen E.H."/>
            <person name="Andersen J.H."/>
            <person name="Isaksson J."/>
            <person name="Busche T."/>
            <person name="R C."/>
            <person name="Kalinowski J."/>
            <person name="Zyl L.V."/>
            <person name="Trindade M."/>
        </authorList>
    </citation>
    <scope>NUCLEOTIDE SEQUENCE [LARGE SCALE GENOMIC DNA]</scope>
    <source>
        <strain evidence="1 2">A5K-61T</strain>
    </source>
</reference>
<proteinExistence type="predicted"/>
<name>A0ABY7VDB4_9GAMM</name>
<evidence type="ECO:0000313" key="2">
    <source>
        <dbReference type="Proteomes" id="UP001215231"/>
    </source>
</evidence>
<keyword evidence="2" id="KW-1185">Reference proteome</keyword>
<dbReference type="EMBL" id="CP059693">
    <property type="protein sequence ID" value="WDE11276.1"/>
    <property type="molecule type" value="Genomic_DNA"/>
</dbReference>
<dbReference type="RefSeq" id="WP_274051422.1">
    <property type="nucleotide sequence ID" value="NZ_CP059693.1"/>
</dbReference>
<sequence>MELSELNLHQENIIEAELWLNKARQHPDKFHHVIAIKELTIKLLEAKQQPLAALKIQWEIFTKTELFQDYQKLVKLTEKAGEETAACYQQAESVLIKNSSNEQHSHWHAPGYSLVNFYIKNKEIEKAAAYAKNNPTDTEQLQFIAKEIMPSDTGLAFEFYQRLVMLFPQQTNNEAYQRTIDTLIELKQSLPDEMRWDDKLSLLVDEIRQAYKAKRNLMKLLKQHFS</sequence>
<organism evidence="1 2">
    <name type="scientific">Thalassomonas haliotis</name>
    <dbReference type="NCBI Taxonomy" id="485448"/>
    <lineage>
        <taxon>Bacteria</taxon>
        <taxon>Pseudomonadati</taxon>
        <taxon>Pseudomonadota</taxon>
        <taxon>Gammaproteobacteria</taxon>
        <taxon>Alteromonadales</taxon>
        <taxon>Colwelliaceae</taxon>
        <taxon>Thalassomonas</taxon>
    </lineage>
</organism>